<dbReference type="PRINTS" id="PR00416">
    <property type="entry name" value="EUTPISMRASEI"/>
</dbReference>
<evidence type="ECO:0000256" key="1">
    <source>
        <dbReference type="ARBA" id="ARBA00000213"/>
    </source>
</evidence>
<feature type="domain" description="DNA topoisomerase I catalytic core eukaryotic-type" evidence="7">
    <location>
        <begin position="91"/>
        <end position="311"/>
    </location>
</feature>
<dbReference type="AlphaFoldDB" id="A0A9E7C1T5"/>
<evidence type="ECO:0000259" key="7">
    <source>
        <dbReference type="Pfam" id="PF01028"/>
    </source>
</evidence>
<dbReference type="PROSITE" id="PS52038">
    <property type="entry name" value="TOPO_IB_2"/>
    <property type="match status" value="1"/>
</dbReference>
<sequence>MAVTTTKPPRIRLRRSDITVPGLRRRGRGKGFQYLDPDGQVVTDEEVLTRIAELAIPPAWQDVWICPYPGGHIQATGVDAAGRKQYLYHPRWRERRDQEKFDEMLDFARALPRMRERVQRDLEDRDDFGLERVLACAVRLLDRGFFRIGSEDYAVTNETYGLATMRKDHVSLSGETIVFDYPAKHGKRRVQAVIDPEVAVVVAALKRRRSGGEELLAYKRDGGWVDVRSADINGYLKEATGADFSAKDFRTWGATVLAAVAVAVSGRAAQTKTARKRVVTRAVKEVAHYLGNTPAVARSSYIDPRVFDRYQDGLTIGGVVDQLADDPDDTAIQGPVEEAVIDLIEGHEGRAIVPAEEVV</sequence>
<dbReference type="InterPro" id="IPR035447">
    <property type="entry name" value="DNA_topo_I_N_sf"/>
</dbReference>
<reference evidence="9" key="1">
    <citation type="journal article" date="2022" name="Int. J. Syst. Evol. Microbiol.">
        <title>Pseudomonas aegrilactucae sp. nov. and Pseudomonas morbosilactucae sp. nov., pathogens causing bacterial rot of lettuce in Japan.</title>
        <authorList>
            <person name="Sawada H."/>
            <person name="Fujikawa T."/>
            <person name="Satou M."/>
        </authorList>
    </citation>
    <scope>NUCLEOTIDE SEQUENCE</scope>
    <source>
        <strain evidence="9">0166_1</strain>
    </source>
</reference>
<evidence type="ECO:0000313" key="9">
    <source>
        <dbReference type="EMBL" id="UGS37830.1"/>
    </source>
</evidence>
<accession>A0A9E7C1T5</accession>
<name>A0A9E7C1T5_9ACTN</name>
<dbReference type="Gene3D" id="3.90.15.10">
    <property type="entry name" value="Topoisomerase I, Chain A, domain 3"/>
    <property type="match status" value="1"/>
</dbReference>
<evidence type="ECO:0000256" key="2">
    <source>
        <dbReference type="ARBA" id="ARBA00006645"/>
    </source>
</evidence>
<dbReference type="GO" id="GO:0006265">
    <property type="term" value="P:DNA topological change"/>
    <property type="evidence" value="ECO:0007669"/>
    <property type="project" value="InterPro"/>
</dbReference>
<comment type="catalytic activity">
    <reaction evidence="1">
        <text>ATP-independent breakage of single-stranded DNA, followed by passage and rejoining.</text>
        <dbReference type="EC" id="5.6.2.1"/>
    </reaction>
</comment>
<dbReference type="InterPro" id="IPR001631">
    <property type="entry name" value="TopoI"/>
</dbReference>
<feature type="domain" description="DNA topoisomerase IB N-terminal" evidence="8">
    <location>
        <begin position="31"/>
        <end position="79"/>
    </location>
</feature>
<dbReference type="InterPro" id="IPR049331">
    <property type="entry name" value="Top1B_N_bact"/>
</dbReference>
<dbReference type="EC" id="5.6.2.1" evidence="3"/>
<evidence type="ECO:0000256" key="5">
    <source>
        <dbReference type="ARBA" id="ARBA00023125"/>
    </source>
</evidence>
<protein>
    <recommendedName>
        <fullName evidence="3">DNA topoisomerase</fullName>
        <ecNumber evidence="3">5.6.2.1</ecNumber>
    </recommendedName>
</protein>
<dbReference type="KEGG" id="sbae:DSM104329_04251"/>
<keyword evidence="5" id="KW-0238">DNA-binding</keyword>
<dbReference type="SUPFAM" id="SSF56349">
    <property type="entry name" value="DNA breaking-rejoining enzymes"/>
    <property type="match status" value="1"/>
</dbReference>
<dbReference type="EMBL" id="CP087164">
    <property type="protein sequence ID" value="UGS37830.1"/>
    <property type="molecule type" value="Genomic_DNA"/>
</dbReference>
<dbReference type="Pfam" id="PF01028">
    <property type="entry name" value="Topoisom_I"/>
    <property type="match status" value="1"/>
</dbReference>
<keyword evidence="6" id="KW-0413">Isomerase</keyword>
<evidence type="ECO:0000256" key="3">
    <source>
        <dbReference type="ARBA" id="ARBA00012891"/>
    </source>
</evidence>
<dbReference type="Proteomes" id="UP001162834">
    <property type="component" value="Chromosome"/>
</dbReference>
<dbReference type="InterPro" id="IPR011010">
    <property type="entry name" value="DNA_brk_join_enz"/>
</dbReference>
<dbReference type="InterPro" id="IPR014711">
    <property type="entry name" value="TopoI_cat_a-hlx-sub_euk"/>
</dbReference>
<dbReference type="InterPro" id="IPR013500">
    <property type="entry name" value="TopoI_cat_euk"/>
</dbReference>
<evidence type="ECO:0000256" key="6">
    <source>
        <dbReference type="ARBA" id="ARBA00023235"/>
    </source>
</evidence>
<dbReference type="SUPFAM" id="SSF55869">
    <property type="entry name" value="DNA topoisomerase I domain"/>
    <property type="match status" value="1"/>
</dbReference>
<dbReference type="GO" id="GO:0003677">
    <property type="term" value="F:DNA binding"/>
    <property type="evidence" value="ECO:0007669"/>
    <property type="project" value="UniProtKB-KW"/>
</dbReference>
<gene>
    <name evidence="9" type="ORF">DSM104329_04251</name>
</gene>
<dbReference type="RefSeq" id="WP_259311872.1">
    <property type="nucleotide sequence ID" value="NZ_CP087164.1"/>
</dbReference>
<dbReference type="Gene3D" id="3.30.66.10">
    <property type="entry name" value="DNA topoisomerase I domain"/>
    <property type="match status" value="1"/>
</dbReference>
<proteinExistence type="inferred from homology"/>
<comment type="similarity">
    <text evidence="2">Belongs to the type IB topoisomerase family.</text>
</comment>
<evidence type="ECO:0000259" key="8">
    <source>
        <dbReference type="Pfam" id="PF21338"/>
    </source>
</evidence>
<evidence type="ECO:0000256" key="4">
    <source>
        <dbReference type="ARBA" id="ARBA00023029"/>
    </source>
</evidence>
<dbReference type="Gene3D" id="1.10.132.120">
    <property type="match status" value="1"/>
</dbReference>
<keyword evidence="4" id="KW-0799">Topoisomerase</keyword>
<organism evidence="9 10">
    <name type="scientific">Capillimicrobium parvum</name>
    <dbReference type="NCBI Taxonomy" id="2884022"/>
    <lineage>
        <taxon>Bacteria</taxon>
        <taxon>Bacillati</taxon>
        <taxon>Actinomycetota</taxon>
        <taxon>Thermoleophilia</taxon>
        <taxon>Solirubrobacterales</taxon>
        <taxon>Capillimicrobiaceae</taxon>
        <taxon>Capillimicrobium</taxon>
    </lineage>
</organism>
<keyword evidence="10" id="KW-1185">Reference proteome</keyword>
<dbReference type="GO" id="GO:0003917">
    <property type="term" value="F:DNA topoisomerase type I (single strand cut, ATP-independent) activity"/>
    <property type="evidence" value="ECO:0007669"/>
    <property type="project" value="UniProtKB-EC"/>
</dbReference>
<dbReference type="Pfam" id="PF21338">
    <property type="entry name" value="Top1B_N_bact"/>
    <property type="match status" value="1"/>
</dbReference>
<evidence type="ECO:0000313" key="10">
    <source>
        <dbReference type="Proteomes" id="UP001162834"/>
    </source>
</evidence>